<name>A0ABD3NRZ3_9STRA</name>
<feature type="region of interest" description="Disordered" evidence="1">
    <location>
        <begin position="21"/>
        <end position="47"/>
    </location>
</feature>
<evidence type="ECO:0000313" key="3">
    <source>
        <dbReference type="Proteomes" id="UP001530400"/>
    </source>
</evidence>
<dbReference type="AlphaFoldDB" id="A0ABD3NRZ3"/>
<dbReference type="EMBL" id="JALLPJ020000975">
    <property type="protein sequence ID" value="KAL3778662.1"/>
    <property type="molecule type" value="Genomic_DNA"/>
</dbReference>
<evidence type="ECO:0000313" key="2">
    <source>
        <dbReference type="EMBL" id="KAL3778662.1"/>
    </source>
</evidence>
<protein>
    <submittedName>
        <fullName evidence="2">Uncharacterized protein</fullName>
    </submittedName>
</protein>
<proteinExistence type="predicted"/>
<feature type="compositionally biased region" description="Polar residues" evidence="1">
    <location>
        <begin position="21"/>
        <end position="46"/>
    </location>
</feature>
<keyword evidence="3" id="KW-1185">Reference proteome</keyword>
<evidence type="ECO:0000256" key="1">
    <source>
        <dbReference type="SAM" id="MobiDB-lite"/>
    </source>
</evidence>
<reference evidence="2 3" key="1">
    <citation type="submission" date="2024-10" db="EMBL/GenBank/DDBJ databases">
        <title>Updated reference genomes for cyclostephanoid diatoms.</title>
        <authorList>
            <person name="Roberts W.R."/>
            <person name="Alverson A.J."/>
        </authorList>
    </citation>
    <scope>NUCLEOTIDE SEQUENCE [LARGE SCALE GENOMIC DNA]</scope>
    <source>
        <strain evidence="2 3">AJA010-31</strain>
    </source>
</reference>
<gene>
    <name evidence="2" type="ORF">ACHAWO_011649</name>
</gene>
<dbReference type="Proteomes" id="UP001530400">
    <property type="component" value="Unassembled WGS sequence"/>
</dbReference>
<sequence>MEGQDLNSLMRLLYSFHNQENDGVSSATSSQTPACPSQGDSTSSSPVEFGIVDSLTLVDCKKLDLDNVGDESFEDNNADFQLASPSNLLQVRSRTGVRRGEDVIYSVKTKG</sequence>
<comment type="caution">
    <text evidence="2">The sequence shown here is derived from an EMBL/GenBank/DDBJ whole genome shotgun (WGS) entry which is preliminary data.</text>
</comment>
<accession>A0ABD3NRZ3</accession>
<organism evidence="2 3">
    <name type="scientific">Cyclotella atomus</name>
    <dbReference type="NCBI Taxonomy" id="382360"/>
    <lineage>
        <taxon>Eukaryota</taxon>
        <taxon>Sar</taxon>
        <taxon>Stramenopiles</taxon>
        <taxon>Ochrophyta</taxon>
        <taxon>Bacillariophyta</taxon>
        <taxon>Coscinodiscophyceae</taxon>
        <taxon>Thalassiosirophycidae</taxon>
        <taxon>Stephanodiscales</taxon>
        <taxon>Stephanodiscaceae</taxon>
        <taxon>Cyclotella</taxon>
    </lineage>
</organism>